<dbReference type="Pfam" id="PF08798">
    <property type="entry name" value="CRISPR_assoc"/>
    <property type="match status" value="1"/>
</dbReference>
<organism evidence="1 2">
    <name type="scientific">Bifidobacterium animalis subsp. animalis IM386</name>
    <dbReference type="NCBI Taxonomy" id="1402194"/>
    <lineage>
        <taxon>Bacteria</taxon>
        <taxon>Bacillati</taxon>
        <taxon>Actinomycetota</taxon>
        <taxon>Actinomycetes</taxon>
        <taxon>Bifidobacteriales</taxon>
        <taxon>Bifidobacteriaceae</taxon>
        <taxon>Bifidobacterium</taxon>
    </lineage>
</organism>
<dbReference type="SUPFAM" id="SSF117987">
    <property type="entry name" value="CRISPR-associated protein"/>
    <property type="match status" value="2"/>
</dbReference>
<gene>
    <name evidence="1" type="ORF">BANIM336_01461</name>
</gene>
<accession>A0AAV2W328</accession>
<sequence length="224" mass="25091">MAMFSRVLVNPKDRRALRIFGSLERIHAVVARATDGGSTKERTLWRLDTDGNGKMFRLYIVSAVAPDATVLNEELGVEPKAISSCEYEPFLDRLECGQERVFRLTANPTKTLPSEGFVTRGSRTPLVKVDDQEEWIFDKLRKAGCHMTINRLEQPELRIRDSGLVSFRRKSSRVTLVRATFEGILAIDDPDRLRRALVEGIGPAKAYGCGLMTLAPLVTRASLE</sequence>
<name>A0AAV2W328_9BIFI</name>
<dbReference type="InterPro" id="IPR010179">
    <property type="entry name" value="CRISPR-assoc_prot_Cse3"/>
</dbReference>
<reference evidence="1 2" key="2">
    <citation type="submission" date="2015-01" db="EMBL/GenBank/DDBJ databases">
        <title>Genome sequence of a Bifidobacterium animalis strain.</title>
        <authorList>
            <person name="Bogovic-Matijasic B."/>
            <person name="Hacin B."/>
            <person name="Citar M."/>
            <person name="Svigelj K."/>
            <person name="Stempelj M."/>
            <person name="Rogelj I."/>
        </authorList>
    </citation>
    <scope>NUCLEOTIDE SEQUENCE [LARGE SCALE GENOMIC DNA]</scope>
    <source>
        <strain evidence="1 2">IM386</strain>
    </source>
</reference>
<comment type="caution">
    <text evidence="1">The sequence shown here is derived from an EMBL/GenBank/DDBJ whole genome shotgun (WGS) entry which is preliminary data.</text>
</comment>
<proteinExistence type="predicted"/>
<protein>
    <submittedName>
        <fullName evidence="1">CRISPR-associated protein, Cse3 family</fullName>
    </submittedName>
</protein>
<evidence type="ECO:0000313" key="1">
    <source>
        <dbReference type="EMBL" id="CDI68109.1"/>
    </source>
</evidence>
<dbReference type="AlphaFoldDB" id="A0AAV2W328"/>
<dbReference type="Gene3D" id="3.30.70.1200">
    <property type="entry name" value="Crispr-associated protein, domain 1"/>
    <property type="match status" value="1"/>
</dbReference>
<dbReference type="Proteomes" id="UP000035645">
    <property type="component" value="Unassembled WGS sequence"/>
</dbReference>
<dbReference type="Gene3D" id="3.30.70.1210">
    <property type="entry name" value="Crispr-associated protein, domain 2"/>
    <property type="match status" value="1"/>
</dbReference>
<dbReference type="RefSeq" id="WP_014698190.1">
    <property type="nucleotide sequence ID" value="NZ_CBUQ010000008.1"/>
</dbReference>
<dbReference type="SMART" id="SM01101">
    <property type="entry name" value="CRISPR_assoc"/>
    <property type="match status" value="1"/>
</dbReference>
<reference evidence="1 2" key="1">
    <citation type="submission" date="2013-10" db="EMBL/GenBank/DDBJ databases">
        <authorList>
            <person name="Manrique M."/>
        </authorList>
    </citation>
    <scope>NUCLEOTIDE SEQUENCE [LARGE SCALE GENOMIC DNA]</scope>
    <source>
        <strain evidence="1 2">IM386</strain>
    </source>
</reference>
<dbReference type="NCBIfam" id="TIGR01907">
    <property type="entry name" value="casE_Cse3"/>
    <property type="match status" value="1"/>
</dbReference>
<evidence type="ECO:0000313" key="2">
    <source>
        <dbReference type="Proteomes" id="UP000035645"/>
    </source>
</evidence>
<dbReference type="CDD" id="cd09727">
    <property type="entry name" value="Cas6_I-E"/>
    <property type="match status" value="1"/>
</dbReference>
<dbReference type="EMBL" id="CBUQ010000008">
    <property type="protein sequence ID" value="CDI68109.1"/>
    <property type="molecule type" value="Genomic_DNA"/>
</dbReference>